<feature type="domain" description="C2H2-type" evidence="9">
    <location>
        <begin position="309"/>
        <end position="336"/>
    </location>
</feature>
<dbReference type="Pfam" id="PF00096">
    <property type="entry name" value="zf-C2H2"/>
    <property type="match status" value="2"/>
</dbReference>
<evidence type="ECO:0000256" key="5">
    <source>
        <dbReference type="ARBA" id="ARBA00022833"/>
    </source>
</evidence>
<keyword evidence="4 7" id="KW-0863">Zinc-finger</keyword>
<evidence type="ECO:0000259" key="9">
    <source>
        <dbReference type="PROSITE" id="PS50157"/>
    </source>
</evidence>
<evidence type="ECO:0000256" key="2">
    <source>
        <dbReference type="ARBA" id="ARBA00022723"/>
    </source>
</evidence>
<feature type="domain" description="C2H2-type" evidence="9">
    <location>
        <begin position="253"/>
        <end position="280"/>
    </location>
</feature>
<organism evidence="10">
    <name type="scientific">Timema tahoe</name>
    <dbReference type="NCBI Taxonomy" id="61484"/>
    <lineage>
        <taxon>Eukaryota</taxon>
        <taxon>Metazoa</taxon>
        <taxon>Ecdysozoa</taxon>
        <taxon>Arthropoda</taxon>
        <taxon>Hexapoda</taxon>
        <taxon>Insecta</taxon>
        <taxon>Pterygota</taxon>
        <taxon>Neoptera</taxon>
        <taxon>Polyneoptera</taxon>
        <taxon>Phasmatodea</taxon>
        <taxon>Timematodea</taxon>
        <taxon>Timematoidea</taxon>
        <taxon>Timematidae</taxon>
        <taxon>Timema</taxon>
    </lineage>
</organism>
<proteinExistence type="predicted"/>
<feature type="domain" description="C2H2-type" evidence="9">
    <location>
        <begin position="337"/>
        <end position="364"/>
    </location>
</feature>
<dbReference type="PROSITE" id="PS00028">
    <property type="entry name" value="ZINC_FINGER_C2H2_1"/>
    <property type="match status" value="4"/>
</dbReference>
<protein>
    <recommendedName>
        <fullName evidence="9">C2H2-type domain-containing protein</fullName>
    </recommendedName>
</protein>
<dbReference type="EMBL" id="OE000096">
    <property type="protein sequence ID" value="CAD7452403.1"/>
    <property type="molecule type" value="Genomic_DNA"/>
</dbReference>
<name>A0A7R9I958_9NEOP</name>
<dbReference type="AlphaFoldDB" id="A0A7R9I958"/>
<dbReference type="GO" id="GO:0000981">
    <property type="term" value="F:DNA-binding transcription factor activity, RNA polymerase II-specific"/>
    <property type="evidence" value="ECO:0007669"/>
    <property type="project" value="TreeGrafter"/>
</dbReference>
<keyword evidence="6" id="KW-0539">Nucleus</keyword>
<dbReference type="SUPFAM" id="SSF57667">
    <property type="entry name" value="beta-beta-alpha zinc fingers"/>
    <property type="match status" value="2"/>
</dbReference>
<evidence type="ECO:0000256" key="8">
    <source>
        <dbReference type="SAM" id="MobiDB-lite"/>
    </source>
</evidence>
<dbReference type="FunFam" id="3.30.160.60:FF:000446">
    <property type="entry name" value="Zinc finger protein"/>
    <property type="match status" value="1"/>
</dbReference>
<gene>
    <name evidence="10" type="ORF">TTEB3V08_LOCUS585</name>
</gene>
<dbReference type="PROSITE" id="PS50157">
    <property type="entry name" value="ZINC_FINGER_C2H2_2"/>
    <property type="match status" value="4"/>
</dbReference>
<comment type="subcellular location">
    <subcellularLocation>
        <location evidence="1">Nucleus</location>
    </subcellularLocation>
</comment>
<keyword evidence="3" id="KW-0677">Repeat</keyword>
<dbReference type="Gene3D" id="3.30.160.60">
    <property type="entry name" value="Classic Zinc Finger"/>
    <property type="match status" value="3"/>
</dbReference>
<feature type="compositionally biased region" description="Polar residues" evidence="8">
    <location>
        <begin position="84"/>
        <end position="96"/>
    </location>
</feature>
<evidence type="ECO:0000256" key="3">
    <source>
        <dbReference type="ARBA" id="ARBA00022737"/>
    </source>
</evidence>
<evidence type="ECO:0000256" key="6">
    <source>
        <dbReference type="ARBA" id="ARBA00023242"/>
    </source>
</evidence>
<evidence type="ECO:0000313" key="10">
    <source>
        <dbReference type="EMBL" id="CAD7452403.1"/>
    </source>
</evidence>
<dbReference type="PANTHER" id="PTHR23226:SF416">
    <property type="entry name" value="FI01424P"/>
    <property type="match status" value="1"/>
</dbReference>
<reference evidence="10" key="1">
    <citation type="submission" date="2020-11" db="EMBL/GenBank/DDBJ databases">
        <authorList>
            <person name="Tran Van P."/>
        </authorList>
    </citation>
    <scope>NUCLEOTIDE SEQUENCE</scope>
</reference>
<feature type="region of interest" description="Disordered" evidence="8">
    <location>
        <begin position="47"/>
        <end position="96"/>
    </location>
</feature>
<evidence type="ECO:0000256" key="7">
    <source>
        <dbReference type="PROSITE-ProRule" id="PRU00042"/>
    </source>
</evidence>
<dbReference type="GO" id="GO:0005634">
    <property type="term" value="C:nucleus"/>
    <property type="evidence" value="ECO:0007669"/>
    <property type="project" value="UniProtKB-SubCell"/>
</dbReference>
<dbReference type="GO" id="GO:0000978">
    <property type="term" value="F:RNA polymerase II cis-regulatory region sequence-specific DNA binding"/>
    <property type="evidence" value="ECO:0007669"/>
    <property type="project" value="TreeGrafter"/>
</dbReference>
<evidence type="ECO:0000256" key="4">
    <source>
        <dbReference type="ARBA" id="ARBA00022771"/>
    </source>
</evidence>
<keyword evidence="5" id="KW-0862">Zinc</keyword>
<dbReference type="PANTHER" id="PTHR23226">
    <property type="entry name" value="ZINC FINGER AND SCAN DOMAIN-CONTAINING"/>
    <property type="match status" value="1"/>
</dbReference>
<accession>A0A7R9I958</accession>
<dbReference type="SMART" id="SM00355">
    <property type="entry name" value="ZnF_C2H2"/>
    <property type="match status" value="4"/>
</dbReference>
<evidence type="ECO:0000256" key="1">
    <source>
        <dbReference type="ARBA" id="ARBA00004123"/>
    </source>
</evidence>
<dbReference type="GO" id="GO:0008270">
    <property type="term" value="F:zinc ion binding"/>
    <property type="evidence" value="ECO:0007669"/>
    <property type="project" value="UniProtKB-KW"/>
</dbReference>
<dbReference type="InterPro" id="IPR013087">
    <property type="entry name" value="Znf_C2H2_type"/>
</dbReference>
<feature type="domain" description="C2H2-type" evidence="9">
    <location>
        <begin position="281"/>
        <end position="308"/>
    </location>
</feature>
<dbReference type="InterPro" id="IPR036236">
    <property type="entry name" value="Znf_C2H2_sf"/>
</dbReference>
<sequence length="407" mass="46033">MDELKNMRTTSSPKLVSRIIDKQEGRMENECSIGEHVLFKMPMRMLGPKHPRGCPTDRSESDMKTSVPQPPRSFHDTVDANGEPGSSSVNRGGSQCSSEAWTHITFPKIKEEIEIDSYSSDDDLEINRLGNSGTSLPIIFPKVIEELTDEPKLFGPPELSQDNPEISTHDNLILVSVNSRNVNDSRPERLSNVQLTLNKNELCLENSCLEITKKHNQTQGKAIATTNQTTSDQQCVNNGESCCDSKQSKEIIYKCDVCGECFLTNSKFSIHRKEHRLDRTHKCNVCGKYFKYRSNLTTHMSAHCKAKEYKCGFCGEGFQHFSQLNEHKLSHSEGKTYDCAICGKSFKQRYRFIKHKLLHNETDKIETVSLRLKSQKTNISEIPSLAGDCICQHMKVPTRGGIDRKKL</sequence>
<keyword evidence="2" id="KW-0479">Metal-binding</keyword>